<dbReference type="KEGG" id="aamy:GFC30_2106"/>
<reference evidence="1 2" key="1">
    <citation type="journal article" date="2006" name="Syst. Appl. Microbiol.">
        <title>Anoxybacillus amylolyticus sp. nov., a thermophilic amylase producing bacterium isolated from Mount Rittmann (Antarctica).</title>
        <authorList>
            <person name="Poli A."/>
            <person name="Esposito E."/>
            <person name="Lama L."/>
            <person name="Orlando P."/>
            <person name="Nicolaus G."/>
            <person name="de Appolonia F."/>
            <person name="Gambacorta A."/>
            <person name="Nicolaus B."/>
        </authorList>
    </citation>
    <scope>NUCLEOTIDE SEQUENCE [LARGE SCALE GENOMIC DNA]</scope>
    <source>
        <strain evidence="1 2">DSM 15939</strain>
    </source>
</reference>
<dbReference type="PATRIC" id="fig|294699.3.peg.2175"/>
<evidence type="ECO:0000313" key="2">
    <source>
        <dbReference type="Proteomes" id="UP000076865"/>
    </source>
</evidence>
<dbReference type="GO" id="GO:0008817">
    <property type="term" value="F:corrinoid adenosyltransferase activity"/>
    <property type="evidence" value="ECO:0007669"/>
    <property type="project" value="UniProtKB-EC"/>
</dbReference>
<dbReference type="GO" id="GO:0009236">
    <property type="term" value="P:cobalamin biosynthetic process"/>
    <property type="evidence" value="ECO:0007669"/>
    <property type="project" value="InterPro"/>
</dbReference>
<proteinExistence type="predicted"/>
<dbReference type="InterPro" id="IPR003724">
    <property type="entry name" value="CblAdoTrfase_CobA"/>
</dbReference>
<dbReference type="SUPFAM" id="SSF52540">
    <property type="entry name" value="P-loop containing nucleoside triphosphate hydrolases"/>
    <property type="match status" value="1"/>
</dbReference>
<protein>
    <submittedName>
        <fullName evidence="1">Cob(I)yrinic acid a,c-diamide adenosyltransferase</fullName>
        <ecNumber evidence="1">2.5.1.17</ecNumber>
    </submittedName>
</protein>
<evidence type="ECO:0000313" key="1">
    <source>
        <dbReference type="EMBL" id="ANB61498.1"/>
    </source>
</evidence>
<name>A0A160F4X7_9BACL</name>
<accession>A0A160F4X7</accession>
<sequence length="177" mass="19896">MSNGRLIVYTGEGKGKTTAALGLVLRAAGRGQRVLVIQFIKSPERTYGEHIMLKKLGMEIYQLGAGFTWTKTPEIHRQALKKAWQFTKEKIMSSMYDMIVLDELNNVLAIDRFPVDDIVSVNDVIQLLKMRPPSLHIVITGRAAKQELIDIADIVTDMQAVKHDYHEGVSAKKGIEY</sequence>
<dbReference type="Gene3D" id="3.40.50.300">
    <property type="entry name" value="P-loop containing nucleotide triphosphate hydrolases"/>
    <property type="match status" value="1"/>
</dbReference>
<dbReference type="PANTHER" id="PTHR46638">
    <property type="entry name" value="CORRINOID ADENOSYLTRANSFERASE"/>
    <property type="match status" value="1"/>
</dbReference>
<dbReference type="CDD" id="cd00561">
    <property type="entry name" value="CobA_ACA"/>
    <property type="match status" value="1"/>
</dbReference>
<organism evidence="1 2">
    <name type="scientific">Anoxybacteroides amylolyticum</name>
    <dbReference type="NCBI Taxonomy" id="294699"/>
    <lineage>
        <taxon>Bacteria</taxon>
        <taxon>Bacillati</taxon>
        <taxon>Bacillota</taxon>
        <taxon>Bacilli</taxon>
        <taxon>Bacillales</taxon>
        <taxon>Anoxybacillaceae</taxon>
        <taxon>Anoxybacteroides</taxon>
    </lineage>
</organism>
<dbReference type="NCBIfam" id="NF004637">
    <property type="entry name" value="PRK05986.1"/>
    <property type="match status" value="1"/>
</dbReference>
<dbReference type="AlphaFoldDB" id="A0A160F4X7"/>
<keyword evidence="2" id="KW-1185">Reference proteome</keyword>
<dbReference type="InterPro" id="IPR027417">
    <property type="entry name" value="P-loop_NTPase"/>
</dbReference>
<dbReference type="EMBL" id="CP015438">
    <property type="protein sequence ID" value="ANB61498.1"/>
    <property type="molecule type" value="Genomic_DNA"/>
</dbReference>
<dbReference type="Pfam" id="PF02572">
    <property type="entry name" value="CobA_CobO_BtuR"/>
    <property type="match status" value="1"/>
</dbReference>
<dbReference type="PANTHER" id="PTHR46638:SF1">
    <property type="entry name" value="CORRINOID ADENOSYLTRANSFERASE"/>
    <property type="match status" value="1"/>
</dbReference>
<dbReference type="GO" id="GO:0005524">
    <property type="term" value="F:ATP binding"/>
    <property type="evidence" value="ECO:0007669"/>
    <property type="project" value="InterPro"/>
</dbReference>
<dbReference type="PIRSF" id="PIRSF015617">
    <property type="entry name" value="Adensltrnsf_CobA"/>
    <property type="match status" value="1"/>
</dbReference>
<dbReference type="EC" id="2.5.1.17" evidence="1"/>
<dbReference type="NCBIfam" id="TIGR00708">
    <property type="entry name" value="cobA"/>
    <property type="match status" value="1"/>
</dbReference>
<keyword evidence="1" id="KW-0808">Transferase</keyword>
<dbReference type="Proteomes" id="UP000076865">
    <property type="component" value="Chromosome"/>
</dbReference>
<gene>
    <name evidence="1" type="primary">cobO</name>
    <name evidence="1" type="ORF">GFC30_2106</name>
</gene>